<evidence type="ECO:0000313" key="2">
    <source>
        <dbReference type="Proteomes" id="UP001180825"/>
    </source>
</evidence>
<dbReference type="Proteomes" id="UP001180825">
    <property type="component" value="Unassembled WGS sequence"/>
</dbReference>
<reference evidence="1 2" key="1">
    <citation type="submission" date="2023-07" db="EMBL/GenBank/DDBJ databases">
        <title>Sorghum-associated microbial communities from plants grown in Nebraska, USA.</title>
        <authorList>
            <person name="Schachtman D."/>
        </authorList>
    </citation>
    <scope>NUCLEOTIDE SEQUENCE [LARGE SCALE GENOMIC DNA]</scope>
    <source>
        <strain evidence="1 2">BE316</strain>
    </source>
</reference>
<evidence type="ECO:0000313" key="1">
    <source>
        <dbReference type="EMBL" id="MDR7331758.1"/>
    </source>
</evidence>
<organism evidence="1 2">
    <name type="scientific">Roseateles asaccharophilus</name>
    <dbReference type="NCBI Taxonomy" id="582607"/>
    <lineage>
        <taxon>Bacteria</taxon>
        <taxon>Pseudomonadati</taxon>
        <taxon>Pseudomonadota</taxon>
        <taxon>Betaproteobacteria</taxon>
        <taxon>Burkholderiales</taxon>
        <taxon>Sphaerotilaceae</taxon>
        <taxon>Roseateles</taxon>
    </lineage>
</organism>
<gene>
    <name evidence="1" type="ORF">J2X21_000870</name>
</gene>
<comment type="caution">
    <text evidence="1">The sequence shown here is derived from an EMBL/GenBank/DDBJ whole genome shotgun (WGS) entry which is preliminary data.</text>
</comment>
<dbReference type="EMBL" id="JAVDXV010000001">
    <property type="protein sequence ID" value="MDR7331758.1"/>
    <property type="molecule type" value="Genomic_DNA"/>
</dbReference>
<proteinExistence type="predicted"/>
<accession>A0ABU2A6V2</accession>
<name>A0ABU2A6V2_9BURK</name>
<sequence length="152" mass="14953">MAILQFSTAMRNNLGEAYELTINGQTLSAGAGAGGSITGSAAPPKCQIYTGAMPANCAAAATGTKIAEINCPADWMAAVASGVKSLSGSWSVAAIAAGTPGYYRMVDSSGVCHEQGDVTAVGGGGAMTVDNTSVGLGQTFTVLTKTVTAPNA</sequence>
<keyword evidence="2" id="KW-1185">Reference proteome</keyword>
<protein>
    <submittedName>
        <fullName evidence="1">Uncharacterized protein</fullName>
    </submittedName>
</protein>
<dbReference type="RefSeq" id="WP_310325306.1">
    <property type="nucleotide sequence ID" value="NZ_JAVDXV010000001.1"/>
</dbReference>